<reference evidence="2" key="1">
    <citation type="journal article" date="2020" name="Nature">
        <title>Giant virus diversity and host interactions through global metagenomics.</title>
        <authorList>
            <person name="Schulz F."/>
            <person name="Roux S."/>
            <person name="Paez-Espino D."/>
            <person name="Jungbluth S."/>
            <person name="Walsh D.A."/>
            <person name="Denef V.J."/>
            <person name="McMahon K.D."/>
            <person name="Konstantinidis K.T."/>
            <person name="Eloe-Fadrosh E.A."/>
            <person name="Kyrpides N.C."/>
            <person name="Woyke T."/>
        </authorList>
    </citation>
    <scope>NUCLEOTIDE SEQUENCE</scope>
    <source>
        <strain evidence="2">GVMAG-M-3300020185-18</strain>
    </source>
</reference>
<sequence length="183" mass="19182">MKLQKIHLFALLIFVLMASTFGWTVREYMTNKGDVDGIDGEPESEDIMPGKGGRLPFIPGVPTPKHKRKRMRCIPDGDDDYYVLKSQVVPPVCPKCPDSRACPSDKKCPPCPAPQRCPEPAFECKKVPNYNVGGSFGNNSAGEAVFGGGAGSGAGGAGGSGASSNSTGGGGAPMPRLNSFSQF</sequence>
<protein>
    <submittedName>
        <fullName evidence="2">Uncharacterized protein</fullName>
    </submittedName>
</protein>
<dbReference type="AlphaFoldDB" id="A0A6C0C3Q5"/>
<evidence type="ECO:0000256" key="1">
    <source>
        <dbReference type="SAM" id="MobiDB-lite"/>
    </source>
</evidence>
<name>A0A6C0C3Q5_9ZZZZ</name>
<feature type="region of interest" description="Disordered" evidence="1">
    <location>
        <begin position="147"/>
        <end position="183"/>
    </location>
</feature>
<dbReference type="EMBL" id="MN739332">
    <property type="protein sequence ID" value="QHS98952.1"/>
    <property type="molecule type" value="Genomic_DNA"/>
</dbReference>
<evidence type="ECO:0000313" key="2">
    <source>
        <dbReference type="EMBL" id="QHS98952.1"/>
    </source>
</evidence>
<proteinExistence type="predicted"/>
<organism evidence="2">
    <name type="scientific">viral metagenome</name>
    <dbReference type="NCBI Taxonomy" id="1070528"/>
    <lineage>
        <taxon>unclassified sequences</taxon>
        <taxon>metagenomes</taxon>
        <taxon>organismal metagenomes</taxon>
    </lineage>
</organism>
<feature type="compositionally biased region" description="Gly residues" evidence="1">
    <location>
        <begin position="147"/>
        <end position="172"/>
    </location>
</feature>
<accession>A0A6C0C3Q5</accession>